<evidence type="ECO:0000313" key="1">
    <source>
        <dbReference type="EMBL" id="ORC18336.1"/>
    </source>
</evidence>
<accession>A0A1Y1RPF8</accession>
<dbReference type="EMBL" id="LXWF01000027">
    <property type="protein sequence ID" value="ORC18336.1"/>
    <property type="molecule type" value="Genomic_DNA"/>
</dbReference>
<organism evidence="1 2">
    <name type="scientific">Rothia nasimurium</name>
    <dbReference type="NCBI Taxonomy" id="85336"/>
    <lineage>
        <taxon>Bacteria</taxon>
        <taxon>Bacillati</taxon>
        <taxon>Actinomycetota</taxon>
        <taxon>Actinomycetes</taxon>
        <taxon>Micrococcales</taxon>
        <taxon>Micrococcaceae</taxon>
        <taxon>Rothia</taxon>
    </lineage>
</organism>
<proteinExistence type="predicted"/>
<keyword evidence="2" id="KW-1185">Reference proteome</keyword>
<comment type="caution">
    <text evidence="1">The sequence shown here is derived from an EMBL/GenBank/DDBJ whole genome shotgun (WGS) entry which is preliminary data.</text>
</comment>
<sequence length="126" mass="14700">MINFKDSQGRQLILSPTIRIFKSPFRRKTIEIPCISIKTADGWAKFDIQDLVPTNENIVATESNVGDVFLTHMKIVGKDTYFWEVVKEMPQDSWVLSFMTLEENQIQAVFSEDRFKDFLDSIQDLY</sequence>
<protein>
    <submittedName>
        <fullName evidence="1">Uncharacterized protein</fullName>
    </submittedName>
</protein>
<dbReference type="RefSeq" id="WP_083091839.1">
    <property type="nucleotide sequence ID" value="NZ_LXWF01000027.1"/>
</dbReference>
<dbReference type="Proteomes" id="UP000192359">
    <property type="component" value="Unassembled WGS sequence"/>
</dbReference>
<reference evidence="1 2" key="1">
    <citation type="submission" date="2016-05" db="EMBL/GenBank/DDBJ databases">
        <title>Draft genome sequence of a porcine commensal Rothia nasimurium.</title>
        <authorList>
            <person name="Gaiser R.A."/>
            <person name="Van Baarlen P."/>
            <person name="Wells J.M."/>
        </authorList>
    </citation>
    <scope>NUCLEOTIDE SEQUENCE [LARGE SCALE GENOMIC DNA]</scope>
    <source>
        <strain evidence="1 2">PT-32</strain>
    </source>
</reference>
<name>A0A1Y1RPF8_9MICC</name>
<evidence type="ECO:0000313" key="2">
    <source>
        <dbReference type="Proteomes" id="UP000192359"/>
    </source>
</evidence>
<gene>
    <name evidence="1" type="ORF">A7979_11565</name>
</gene>
<dbReference type="AlphaFoldDB" id="A0A1Y1RPF8"/>